<evidence type="ECO:0000313" key="2">
    <source>
        <dbReference type="Proteomes" id="UP000829447"/>
    </source>
</evidence>
<comment type="caution">
    <text evidence="1">The sequence shown here is derived from an EMBL/GenBank/DDBJ whole genome shotgun (WGS) entry which is preliminary data.</text>
</comment>
<dbReference type="Proteomes" id="UP000829447">
    <property type="component" value="Linkage Group LG19"/>
</dbReference>
<evidence type="ECO:0000313" key="1">
    <source>
        <dbReference type="EMBL" id="MCI4389261.1"/>
    </source>
</evidence>
<proteinExistence type="predicted"/>
<name>A0ACC5XDB5_PANGG</name>
<keyword evidence="2" id="KW-1185">Reference proteome</keyword>
<gene>
    <name evidence="1" type="ORF">PGIGA_G00095930</name>
</gene>
<organism evidence="1 2">
    <name type="scientific">Pangasianodon gigas</name>
    <name type="common">Mekong giant catfish</name>
    <name type="synonym">Pangasius gigas</name>
    <dbReference type="NCBI Taxonomy" id="30993"/>
    <lineage>
        <taxon>Eukaryota</taxon>
        <taxon>Metazoa</taxon>
        <taxon>Chordata</taxon>
        <taxon>Craniata</taxon>
        <taxon>Vertebrata</taxon>
        <taxon>Euteleostomi</taxon>
        <taxon>Actinopterygii</taxon>
        <taxon>Neopterygii</taxon>
        <taxon>Teleostei</taxon>
        <taxon>Ostariophysi</taxon>
        <taxon>Siluriformes</taxon>
        <taxon>Pangasiidae</taxon>
        <taxon>Pangasianodon</taxon>
    </lineage>
</organism>
<reference evidence="1 2" key="1">
    <citation type="journal article" date="2022" name="bioRxiv">
        <title>An ancient truncated duplication of the anti-Mullerian hormone receptor type 2 gene is a potential conserved master sex determinant in the Pangasiidae catfish family.</title>
        <authorList>
            <person name="Wen M."/>
            <person name="Pan Q."/>
            <person name="Jouanno E."/>
            <person name="Montfort J."/>
            <person name="Zahm M."/>
            <person name="Cabau C."/>
            <person name="Klopp C."/>
            <person name="Iampietro C."/>
            <person name="Roques C."/>
            <person name="Bouchez O."/>
            <person name="Castinel A."/>
            <person name="Donnadieu C."/>
            <person name="Parrinello H."/>
            <person name="Poncet C."/>
            <person name="Belmonte E."/>
            <person name="Gautier V."/>
            <person name="Avarre J.-C."/>
            <person name="Dugue R."/>
            <person name="Gustiano R."/>
            <person name="Ha T.T.T."/>
            <person name="Campet M."/>
            <person name="Sriphairoj K."/>
            <person name="Ribolli J."/>
            <person name="de Almeida F.L."/>
            <person name="Desvignes T."/>
            <person name="Postlethwait J.H."/>
            <person name="Bucao C.F."/>
            <person name="Robinson-Rechavi M."/>
            <person name="Bobe J."/>
            <person name="Herpin A."/>
            <person name="Guiguen Y."/>
        </authorList>
    </citation>
    <scope>NUCLEOTIDE SEQUENCE [LARGE SCALE GENOMIC DNA]</scope>
    <source>
        <strain evidence="1">YG-Dec2019</strain>
    </source>
</reference>
<sequence length="557" mass="60997">MSKPNLESCYEKVSGLRDQIQEFNYPNCRGLEHSTQIDIQQLVDSVAYTYGLLLSKSPQDNTNLLDAMVKAKNRVLKQYDYDSSTQRKKIFQEALLSITLPSVKAFLAPTFRKELPNFEQYIFDDYVNFINVENVYEDILQQILETDISKVVKEAASMKKYNLFMESRYRFSVSSMYVTPPGSPDYPSTLTKACTVLPSSPLLSHGLMESPSTGEDPIVAKKKSEPEVIMAQQEEVEVPVHAQPELIKVSTSVKADQEHKVEDNEVLEVPASAATETRDRSTTPETLTVHTAVVEEMLVATQSLEENTYSGPPNVVAIDTETLVDPSSSSNTELALKPATHALAEPIPKPVETEANETPVQASPPEGDTGSTDQVSKSETSSSLKFVSAESETERAANISISSAEETAPGVPSSSGVHPLVVEEQNTNTTGDTKVVVDDLTSLEAPIYEVRASNMAQDFSDDSSWTTEEEGDSIEEDDLTTETTSAIPEPEDSVIVKCETISDVSVNVNNNSADPSTEAARPLDCIKEIRALVVEVIEVEEVAQHWPDSGDVSLNTQ</sequence>
<dbReference type="EMBL" id="CM040472">
    <property type="protein sequence ID" value="MCI4389261.1"/>
    <property type="molecule type" value="Genomic_DNA"/>
</dbReference>
<protein>
    <submittedName>
        <fullName evidence="1">Uncharacterized protein</fullName>
    </submittedName>
</protein>
<accession>A0ACC5XDB5</accession>